<feature type="region of interest" description="Disordered" evidence="5">
    <location>
        <begin position="19"/>
        <end position="124"/>
    </location>
</feature>
<feature type="compositionally biased region" description="Basic and acidic residues" evidence="5">
    <location>
        <begin position="111"/>
        <end position="120"/>
    </location>
</feature>
<dbReference type="InterPro" id="IPR031307">
    <property type="entry name" value="Ninja_fam"/>
</dbReference>
<dbReference type="PANTHER" id="PTHR31413">
    <property type="entry name" value="AFP HOMOLOG 2"/>
    <property type="match status" value="1"/>
</dbReference>
<comment type="function">
    <text evidence="4">Acts as a negative regulator of abscisic acid (ABA) response.</text>
</comment>
<proteinExistence type="inferred from homology"/>
<dbReference type="Proteomes" id="UP000596660">
    <property type="component" value="Unplaced"/>
</dbReference>
<sequence length="198" mass="21402">MESLSLEISKYPRDLLQTFLGNNTNKNSGGRNRSDDSKLGEEEEDDEGLNLGLGLSLGGSSSCGDTRSPPSSTHSLQDRGSQETMGPSVTKDNPFHRASGPELESSSKQPESTDHKKKETASGGIEDMPCVFTIGDGPNGRKVEGILYKYGKGEEVRIMCVCHGTFHSPKEFVKHAGGRDVEHPLRHIVVSPSTSPFQ</sequence>
<comment type="subcellular location">
    <subcellularLocation>
        <location evidence="1 4">Nucleus</location>
    </subcellularLocation>
</comment>
<dbReference type="GO" id="GO:0045892">
    <property type="term" value="P:negative regulation of DNA-templated transcription"/>
    <property type="evidence" value="ECO:0007669"/>
    <property type="project" value="TreeGrafter"/>
</dbReference>
<evidence type="ECO:0000313" key="8">
    <source>
        <dbReference type="Proteomes" id="UP000596660"/>
    </source>
</evidence>
<evidence type="ECO:0000259" key="6">
    <source>
        <dbReference type="Pfam" id="PF16135"/>
    </source>
</evidence>
<dbReference type="PANTHER" id="PTHR31413:SF46">
    <property type="entry name" value="NINJA-FAMILY PROTEIN AFP1"/>
    <property type="match status" value="1"/>
</dbReference>
<evidence type="ECO:0000256" key="3">
    <source>
        <dbReference type="ARBA" id="ARBA00023242"/>
    </source>
</evidence>
<feature type="compositionally biased region" description="Polar residues" evidence="5">
    <location>
        <begin position="82"/>
        <end position="91"/>
    </location>
</feature>
<comment type="similarity">
    <text evidence="2 4">Belongs to the Ninja family.</text>
</comment>
<dbReference type="GO" id="GO:0005634">
    <property type="term" value="C:nucleus"/>
    <property type="evidence" value="ECO:0007669"/>
    <property type="project" value="UniProtKB-SubCell"/>
</dbReference>
<name>A0A803KVN5_CHEQI</name>
<organism evidence="7 8">
    <name type="scientific">Chenopodium quinoa</name>
    <name type="common">Quinoa</name>
    <dbReference type="NCBI Taxonomy" id="63459"/>
    <lineage>
        <taxon>Eukaryota</taxon>
        <taxon>Viridiplantae</taxon>
        <taxon>Streptophyta</taxon>
        <taxon>Embryophyta</taxon>
        <taxon>Tracheophyta</taxon>
        <taxon>Spermatophyta</taxon>
        <taxon>Magnoliopsida</taxon>
        <taxon>eudicotyledons</taxon>
        <taxon>Gunneridae</taxon>
        <taxon>Pentapetalae</taxon>
        <taxon>Caryophyllales</taxon>
        <taxon>Chenopodiaceae</taxon>
        <taxon>Chenopodioideae</taxon>
        <taxon>Atripliceae</taxon>
        <taxon>Chenopodium</taxon>
    </lineage>
</organism>
<accession>A0A803KVN5</accession>
<keyword evidence="3 4" id="KW-0539">Nucleus</keyword>
<dbReference type="AlphaFoldDB" id="A0A803KVN5"/>
<evidence type="ECO:0000256" key="4">
    <source>
        <dbReference type="RuleBase" id="RU369029"/>
    </source>
</evidence>
<feature type="compositionally biased region" description="Low complexity" evidence="5">
    <location>
        <begin position="49"/>
        <end position="65"/>
    </location>
</feature>
<reference evidence="7" key="1">
    <citation type="journal article" date="2017" name="Nature">
        <title>The genome of Chenopodium quinoa.</title>
        <authorList>
            <person name="Jarvis D.E."/>
            <person name="Ho Y.S."/>
            <person name="Lightfoot D.J."/>
            <person name="Schmoeckel S.M."/>
            <person name="Li B."/>
            <person name="Borm T.J.A."/>
            <person name="Ohyanagi H."/>
            <person name="Mineta K."/>
            <person name="Michell C.T."/>
            <person name="Saber N."/>
            <person name="Kharbatia N.M."/>
            <person name="Rupper R.R."/>
            <person name="Sharp A.R."/>
            <person name="Dally N."/>
            <person name="Boughton B.A."/>
            <person name="Woo Y.H."/>
            <person name="Gao G."/>
            <person name="Schijlen E.G.W.M."/>
            <person name="Guo X."/>
            <person name="Momin A.A."/>
            <person name="Negrao S."/>
            <person name="Al-Babili S."/>
            <person name="Gehring C."/>
            <person name="Roessner U."/>
            <person name="Jung C."/>
            <person name="Murphy K."/>
            <person name="Arold S.T."/>
            <person name="Gojobori T."/>
            <person name="van der Linden C.G."/>
            <person name="van Loo E.N."/>
            <person name="Jellen E.N."/>
            <person name="Maughan P.J."/>
            <person name="Tester M."/>
        </authorList>
    </citation>
    <scope>NUCLEOTIDE SEQUENCE [LARGE SCALE GENOMIC DNA]</scope>
    <source>
        <strain evidence="7">cv. PI 614886</strain>
    </source>
</reference>
<dbReference type="InterPro" id="IPR032308">
    <property type="entry name" value="TDBD"/>
</dbReference>
<dbReference type="GO" id="GO:0007165">
    <property type="term" value="P:signal transduction"/>
    <property type="evidence" value="ECO:0007669"/>
    <property type="project" value="InterPro"/>
</dbReference>
<reference evidence="7" key="2">
    <citation type="submission" date="2021-03" db="UniProtKB">
        <authorList>
            <consortium name="EnsemblPlants"/>
        </authorList>
    </citation>
    <scope>IDENTIFICATION</scope>
</reference>
<feature type="compositionally biased region" description="Polar residues" evidence="5">
    <location>
        <begin position="19"/>
        <end position="31"/>
    </location>
</feature>
<dbReference type="OMA" id="GSQETMG"/>
<evidence type="ECO:0000256" key="5">
    <source>
        <dbReference type="SAM" id="MobiDB-lite"/>
    </source>
</evidence>
<evidence type="ECO:0000256" key="1">
    <source>
        <dbReference type="ARBA" id="ARBA00004123"/>
    </source>
</evidence>
<protein>
    <recommendedName>
        <fullName evidence="4">Ninja-family protein</fullName>
    </recommendedName>
    <alternativeName>
        <fullName evidence="4">ABI-binding protein</fullName>
    </alternativeName>
</protein>
<keyword evidence="8" id="KW-1185">Reference proteome</keyword>
<dbReference type="Gramene" id="AUR62003093-RA">
    <property type="protein sequence ID" value="AUR62003093-RA:cds"/>
    <property type="gene ID" value="AUR62003093"/>
</dbReference>
<feature type="domain" description="Tify" evidence="6">
    <location>
        <begin position="157"/>
        <end position="190"/>
    </location>
</feature>
<evidence type="ECO:0000256" key="2">
    <source>
        <dbReference type="ARBA" id="ARBA00006081"/>
    </source>
</evidence>
<dbReference type="EnsemblPlants" id="AUR62003093-RA">
    <property type="protein sequence ID" value="AUR62003093-RA:cds"/>
    <property type="gene ID" value="AUR62003093"/>
</dbReference>
<evidence type="ECO:0000313" key="7">
    <source>
        <dbReference type="EnsemblPlants" id="AUR62003093-RA:cds"/>
    </source>
</evidence>
<dbReference type="Pfam" id="PF16135">
    <property type="entry name" value="TDBD"/>
    <property type="match status" value="1"/>
</dbReference>